<dbReference type="Proteomes" id="UP000245288">
    <property type="component" value="Unassembled WGS sequence"/>
</dbReference>
<evidence type="ECO:0000313" key="1">
    <source>
        <dbReference type="EMBL" id="PWE86443.1"/>
    </source>
</evidence>
<organism evidence="1 2">
    <name type="scientific">Eubacterium ramulus</name>
    <dbReference type="NCBI Taxonomy" id="39490"/>
    <lineage>
        <taxon>Bacteria</taxon>
        <taxon>Bacillati</taxon>
        <taxon>Bacillota</taxon>
        <taxon>Clostridia</taxon>
        <taxon>Eubacteriales</taxon>
        <taxon>Eubacteriaceae</taxon>
        <taxon>Eubacterium</taxon>
    </lineage>
</organism>
<evidence type="ECO:0000313" key="2">
    <source>
        <dbReference type="Proteomes" id="UP000245288"/>
    </source>
</evidence>
<dbReference type="AlphaFoldDB" id="A0A2V1JSU3"/>
<comment type="caution">
    <text evidence="1">The sequence shown here is derived from an EMBL/GenBank/DDBJ whole genome shotgun (WGS) entry which is preliminary data.</text>
</comment>
<gene>
    <name evidence="1" type="ORF">LG34_10005</name>
</gene>
<sequence>MDVFFTTVLKSYSKKTGEYFLYEKYVVDESIEPYTKEEADAWLKRHKAEIEETKKRNKK</sequence>
<name>A0A2V1JSU3_EUBRA</name>
<proteinExistence type="predicted"/>
<accession>A0A2V1JSU3</accession>
<reference evidence="1 2" key="1">
    <citation type="submission" date="2014-09" db="EMBL/GenBank/DDBJ databases">
        <title>Butyrate-producing bacteria isolated from human gut.</title>
        <authorList>
            <person name="Zhang Q."/>
            <person name="Zhao L."/>
        </authorList>
    </citation>
    <scope>NUCLEOTIDE SEQUENCE [LARGE SCALE GENOMIC DNA]</scope>
    <source>
        <strain evidence="1 2">21</strain>
    </source>
</reference>
<dbReference type="EMBL" id="JRFU01000107">
    <property type="protein sequence ID" value="PWE86443.1"/>
    <property type="molecule type" value="Genomic_DNA"/>
</dbReference>
<protein>
    <submittedName>
        <fullName evidence="1">Uncharacterized protein</fullName>
    </submittedName>
</protein>
<keyword evidence="2" id="KW-1185">Reference proteome</keyword>